<reference evidence="3" key="1">
    <citation type="journal article" date="2019" name="Int. J. Syst. Evol. Microbiol.">
        <title>The Global Catalogue of Microorganisms (GCM) 10K type strain sequencing project: providing services to taxonomists for standard genome sequencing and annotation.</title>
        <authorList>
            <consortium name="The Broad Institute Genomics Platform"/>
            <consortium name="The Broad Institute Genome Sequencing Center for Infectious Disease"/>
            <person name="Wu L."/>
            <person name="Ma J."/>
        </authorList>
    </citation>
    <scope>NUCLEOTIDE SEQUENCE [LARGE SCALE GENOMIC DNA]</scope>
    <source>
        <strain evidence="3">JCM 16221</strain>
    </source>
</reference>
<dbReference type="Proteomes" id="UP001501218">
    <property type="component" value="Unassembled WGS sequence"/>
</dbReference>
<name>A0ABP5TRY7_9PSEU</name>
<evidence type="ECO:0000313" key="2">
    <source>
        <dbReference type="EMBL" id="GAA2359284.1"/>
    </source>
</evidence>
<dbReference type="InterPro" id="IPR043917">
    <property type="entry name" value="DUF5753"/>
</dbReference>
<dbReference type="Pfam" id="PF13560">
    <property type="entry name" value="HTH_31"/>
    <property type="match status" value="1"/>
</dbReference>
<protein>
    <submittedName>
        <fullName evidence="2">Helix-turn-helix transcriptional regulator</fullName>
    </submittedName>
</protein>
<evidence type="ECO:0000313" key="3">
    <source>
        <dbReference type="Proteomes" id="UP001501218"/>
    </source>
</evidence>
<sequence>MPYAVDVSKPARPGIRKLWLGSKLRTLRESSGVDLETVLEETDWSRYKLSRVETAQMGVSVPDVRMLCGLYKADDVTTEKLVQLARNSRKRGWWRSYEDALSDFFADYVELETEASSITNYEIDLIPGLLQTGEYAKAVIEAWEPGLEQETVARRKELRLERQSRLEESGLTLWAIIDEAALRRRVGSSEVMERQLDHIAAMARRPNITVQVLPFGAGAHVAQGTSFTMLEFDALDPVVYVETLTSALYLEDAPEVSRYRLAVEHLRATGLDPRASIEILNKE</sequence>
<dbReference type="EMBL" id="BAAARA010000021">
    <property type="protein sequence ID" value="GAA2359284.1"/>
    <property type="molecule type" value="Genomic_DNA"/>
</dbReference>
<dbReference type="InterPro" id="IPR010982">
    <property type="entry name" value="Lambda_DNA-bd_dom_sf"/>
</dbReference>
<comment type="caution">
    <text evidence="2">The sequence shown here is derived from an EMBL/GenBank/DDBJ whole genome shotgun (WGS) entry which is preliminary data.</text>
</comment>
<evidence type="ECO:0000259" key="1">
    <source>
        <dbReference type="Pfam" id="PF19054"/>
    </source>
</evidence>
<feature type="domain" description="DUF5753" evidence="1">
    <location>
        <begin position="105"/>
        <end position="281"/>
    </location>
</feature>
<gene>
    <name evidence="2" type="ORF">GCM10009854_42350</name>
</gene>
<dbReference type="Gene3D" id="1.10.260.40">
    <property type="entry name" value="lambda repressor-like DNA-binding domains"/>
    <property type="match status" value="1"/>
</dbReference>
<organism evidence="2 3">
    <name type="scientific">Saccharopolyspora halophila</name>
    <dbReference type="NCBI Taxonomy" id="405551"/>
    <lineage>
        <taxon>Bacteria</taxon>
        <taxon>Bacillati</taxon>
        <taxon>Actinomycetota</taxon>
        <taxon>Actinomycetes</taxon>
        <taxon>Pseudonocardiales</taxon>
        <taxon>Pseudonocardiaceae</taxon>
        <taxon>Saccharopolyspora</taxon>
    </lineage>
</organism>
<accession>A0ABP5TRY7</accession>
<proteinExistence type="predicted"/>
<dbReference type="SUPFAM" id="SSF47413">
    <property type="entry name" value="lambda repressor-like DNA-binding domains"/>
    <property type="match status" value="1"/>
</dbReference>
<keyword evidence="3" id="KW-1185">Reference proteome</keyword>
<dbReference type="Pfam" id="PF19054">
    <property type="entry name" value="DUF5753"/>
    <property type="match status" value="1"/>
</dbReference>